<keyword evidence="1" id="KW-0472">Membrane</keyword>
<organism evidence="3 4">
    <name type="scientific">Nocardia seriolae</name>
    <dbReference type="NCBI Taxonomy" id="37332"/>
    <lineage>
        <taxon>Bacteria</taxon>
        <taxon>Bacillati</taxon>
        <taxon>Actinomycetota</taxon>
        <taxon>Actinomycetes</taxon>
        <taxon>Mycobacteriales</taxon>
        <taxon>Nocardiaceae</taxon>
        <taxon>Nocardia</taxon>
    </lineage>
</organism>
<reference evidence="4" key="1">
    <citation type="submission" date="2015-07" db="EMBL/GenBank/DDBJ databases">
        <title>Nocardia seriolae U-1 whole genome shotgun sequence.</title>
        <authorList>
            <person name="Imajoh M."/>
            <person name="Fukumoto Y."/>
            <person name="Sukeda M."/>
            <person name="Yamane J."/>
            <person name="Yamasaki K."/>
            <person name="Shimizu M."/>
            <person name="Ohnishi K."/>
            <person name="Oshima S."/>
        </authorList>
    </citation>
    <scope>NUCLEOTIDE SEQUENCE [LARGE SCALE GENOMIC DNA]</scope>
    <source>
        <strain evidence="4">U-1</strain>
    </source>
</reference>
<sequence length="65" mass="6533">MNTLTYAAAETVGKPAVNIAIFALFVAVTMVVVVRASRSNAGAADFFTGGRGFSGPQNGIAIAGD</sequence>
<reference evidence="2 5" key="3">
    <citation type="submission" date="2016-10" db="EMBL/GenBank/DDBJ databases">
        <title>Genome sequence of Nocardia seriolae strain EM150506, isolated from Anguila japonica.</title>
        <authorList>
            <person name="Han H.-J."/>
        </authorList>
    </citation>
    <scope>NUCLEOTIDE SEQUENCE [LARGE SCALE GENOMIC DNA]</scope>
    <source>
        <strain evidence="2 5">EM150506</strain>
    </source>
</reference>
<protein>
    <submittedName>
        <fullName evidence="3">Acetate transporter</fullName>
    </submittedName>
</protein>
<evidence type="ECO:0000313" key="2">
    <source>
        <dbReference type="EMBL" id="APA97463.1"/>
    </source>
</evidence>
<name>A0ABC9Z3Z1_9NOCA</name>
<evidence type="ECO:0000313" key="3">
    <source>
        <dbReference type="EMBL" id="GAP32201.1"/>
    </source>
</evidence>
<dbReference type="Proteomes" id="UP000037179">
    <property type="component" value="Unassembled WGS sequence"/>
</dbReference>
<feature type="transmembrane region" description="Helical" evidence="1">
    <location>
        <begin position="16"/>
        <end position="34"/>
    </location>
</feature>
<evidence type="ECO:0000256" key="1">
    <source>
        <dbReference type="SAM" id="Phobius"/>
    </source>
</evidence>
<gene>
    <name evidence="2" type="ORF">NS506_03411</name>
    <name evidence="3" type="ORF">NSK11_contig00146-0004</name>
</gene>
<keyword evidence="1" id="KW-1133">Transmembrane helix</keyword>
<proteinExistence type="predicted"/>
<accession>A0ABC9Z3Z1</accession>
<dbReference type="AlphaFoldDB" id="A0ABC9Z3Z1"/>
<dbReference type="EMBL" id="BBYQ01000146">
    <property type="protein sequence ID" value="GAP32201.1"/>
    <property type="molecule type" value="Genomic_DNA"/>
</dbReference>
<dbReference type="EMBL" id="CP017839">
    <property type="protein sequence ID" value="APA97463.1"/>
    <property type="molecule type" value="Genomic_DNA"/>
</dbReference>
<keyword evidence="1" id="KW-0812">Transmembrane</keyword>
<keyword evidence="4" id="KW-1185">Reference proteome</keyword>
<evidence type="ECO:0000313" key="5">
    <source>
        <dbReference type="Proteomes" id="UP000180166"/>
    </source>
</evidence>
<evidence type="ECO:0000313" key="4">
    <source>
        <dbReference type="Proteomes" id="UP000037179"/>
    </source>
</evidence>
<reference evidence="3 4" key="2">
    <citation type="journal article" date="2016" name="Genome Announc.">
        <title>Draft Genome Sequence of Erythromycin- and Oxytetracycline-Sensitive Nocardia seriolae Strain U-1 (NBRC 110359).</title>
        <authorList>
            <person name="Imajoh M."/>
            <person name="Sukeda M."/>
            <person name="Shimizu M."/>
            <person name="Yamane J."/>
            <person name="Ohnishi K."/>
            <person name="Oshima S."/>
        </authorList>
    </citation>
    <scope>NUCLEOTIDE SEQUENCE [LARGE SCALE GENOMIC DNA]</scope>
    <source>
        <strain evidence="3 4">U-1</strain>
    </source>
</reference>
<dbReference type="Proteomes" id="UP000180166">
    <property type="component" value="Chromosome"/>
</dbReference>
<dbReference type="KEGG" id="nsr:NS506_03411"/>